<evidence type="ECO:0000313" key="10">
    <source>
        <dbReference type="EMBL" id="KJD43335.1"/>
    </source>
</evidence>
<keyword evidence="6 7" id="KW-0472">Membrane</keyword>
<feature type="transmembrane region" description="Helical" evidence="7">
    <location>
        <begin position="157"/>
        <end position="174"/>
    </location>
</feature>
<feature type="transmembrane region" description="Helical" evidence="7">
    <location>
        <begin position="114"/>
        <end position="136"/>
    </location>
</feature>
<keyword evidence="5 7" id="KW-1133">Transmembrane helix</keyword>
<dbReference type="Pfam" id="PF01545">
    <property type="entry name" value="Cation_efflux"/>
    <property type="match status" value="1"/>
</dbReference>
<evidence type="ECO:0000256" key="3">
    <source>
        <dbReference type="ARBA" id="ARBA00022448"/>
    </source>
</evidence>
<evidence type="ECO:0000256" key="5">
    <source>
        <dbReference type="ARBA" id="ARBA00022989"/>
    </source>
</evidence>
<dbReference type="RefSeq" id="WP_044648349.1">
    <property type="nucleotide sequence ID" value="NZ_JTHP01000060.1"/>
</dbReference>
<comment type="caution">
    <text evidence="10">The sequence shown here is derived from an EMBL/GenBank/DDBJ whole genome shotgun (WGS) entry which is preliminary data.</text>
</comment>
<evidence type="ECO:0000259" key="8">
    <source>
        <dbReference type="Pfam" id="PF01545"/>
    </source>
</evidence>
<evidence type="ECO:0000256" key="4">
    <source>
        <dbReference type="ARBA" id="ARBA00022692"/>
    </source>
</evidence>
<dbReference type="InterPro" id="IPR058533">
    <property type="entry name" value="Cation_efflux_TM"/>
</dbReference>
<feature type="transmembrane region" description="Helical" evidence="7">
    <location>
        <begin position="81"/>
        <end position="102"/>
    </location>
</feature>
<keyword evidence="11" id="KW-1185">Reference proteome</keyword>
<dbReference type="Proteomes" id="UP000032534">
    <property type="component" value="Unassembled WGS sequence"/>
</dbReference>
<dbReference type="GO" id="GO:0016020">
    <property type="term" value="C:membrane"/>
    <property type="evidence" value="ECO:0007669"/>
    <property type="project" value="UniProtKB-SubCell"/>
</dbReference>
<evidence type="ECO:0000256" key="7">
    <source>
        <dbReference type="SAM" id="Phobius"/>
    </source>
</evidence>
<evidence type="ECO:0000313" key="11">
    <source>
        <dbReference type="Proteomes" id="UP000032534"/>
    </source>
</evidence>
<gene>
    <name evidence="10" type="ORF">QD47_23150</name>
</gene>
<evidence type="ECO:0000256" key="1">
    <source>
        <dbReference type="ARBA" id="ARBA00004141"/>
    </source>
</evidence>
<dbReference type="AlphaFoldDB" id="A0A0D7WW01"/>
<dbReference type="PANTHER" id="PTHR43840:SF15">
    <property type="entry name" value="MITOCHONDRIAL METAL TRANSPORTER 1-RELATED"/>
    <property type="match status" value="1"/>
</dbReference>
<evidence type="ECO:0000259" key="9">
    <source>
        <dbReference type="Pfam" id="PF16916"/>
    </source>
</evidence>
<feature type="domain" description="Cation efflux protein cytoplasmic" evidence="9">
    <location>
        <begin position="218"/>
        <end position="291"/>
    </location>
</feature>
<dbReference type="SUPFAM" id="SSF161111">
    <property type="entry name" value="Cation efflux protein transmembrane domain-like"/>
    <property type="match status" value="1"/>
</dbReference>
<dbReference type="Gene3D" id="1.20.1510.10">
    <property type="entry name" value="Cation efflux protein transmembrane domain"/>
    <property type="match status" value="1"/>
</dbReference>
<keyword evidence="4 7" id="KW-0812">Transmembrane</keyword>
<dbReference type="InterPro" id="IPR027469">
    <property type="entry name" value="Cation_efflux_TMD_sf"/>
</dbReference>
<dbReference type="PATRIC" id="fig|159743.3.peg.5153"/>
<protein>
    <submittedName>
        <fullName evidence="10">Cobalt transporter</fullName>
    </submittedName>
</protein>
<keyword evidence="3" id="KW-0813">Transport</keyword>
<feature type="transmembrane region" description="Helical" evidence="7">
    <location>
        <begin position="180"/>
        <end position="199"/>
    </location>
</feature>
<dbReference type="PANTHER" id="PTHR43840">
    <property type="entry name" value="MITOCHONDRIAL METAL TRANSPORTER 1-RELATED"/>
    <property type="match status" value="1"/>
</dbReference>
<evidence type="ECO:0000256" key="2">
    <source>
        <dbReference type="ARBA" id="ARBA00008114"/>
    </source>
</evidence>
<dbReference type="InterPro" id="IPR027470">
    <property type="entry name" value="Cation_efflux_CTD"/>
</dbReference>
<name>A0A0D7WW01_9BACL</name>
<sequence length="318" mass="34781">MNSERSRSLETAAWSGIVGNLALAVLKGTVGYAANSKALMGDALHTAADSASRLQELLFSKGAAEHGILARLRNGEKVRTVISVVLAILVLMSGLQLGISAVRSLSSPDPQAPGLYALITAFTALVLRESLFQFQYRYSIKHGHKAEADLYANHERYSLYASLIALIGMIGAMTGEAMEWPALLYLDPTAALLVACLVLRKGYLMVLNTAYPAPAQPLREEDSQRFMETIQRVHGIVTVQHLHAQEAGHFITVDVTISVNPRITVQEAQEIADRAKNLLLARFPQVTHVQMQFVSYQAGYPYKSNHELPDNDVSSLLQ</sequence>
<dbReference type="NCBIfam" id="TIGR01297">
    <property type="entry name" value="CDF"/>
    <property type="match status" value="1"/>
</dbReference>
<feature type="domain" description="Cation efflux protein transmembrane" evidence="8">
    <location>
        <begin position="16"/>
        <end position="209"/>
    </location>
</feature>
<proteinExistence type="inferred from homology"/>
<organism evidence="10 11">
    <name type="scientific">Paenibacillus terrae</name>
    <dbReference type="NCBI Taxonomy" id="159743"/>
    <lineage>
        <taxon>Bacteria</taxon>
        <taxon>Bacillati</taxon>
        <taxon>Bacillota</taxon>
        <taxon>Bacilli</taxon>
        <taxon>Bacillales</taxon>
        <taxon>Paenibacillaceae</taxon>
        <taxon>Paenibacillus</taxon>
    </lineage>
</organism>
<dbReference type="Gene3D" id="3.30.70.1350">
    <property type="entry name" value="Cation efflux protein, cytoplasmic domain"/>
    <property type="match status" value="1"/>
</dbReference>
<comment type="similarity">
    <text evidence="2">Belongs to the cation diffusion facilitator (CDF) transporter (TC 2.A.4) family.</text>
</comment>
<evidence type="ECO:0000256" key="6">
    <source>
        <dbReference type="ARBA" id="ARBA00023136"/>
    </source>
</evidence>
<dbReference type="EMBL" id="JTHP01000060">
    <property type="protein sequence ID" value="KJD43335.1"/>
    <property type="molecule type" value="Genomic_DNA"/>
</dbReference>
<dbReference type="InterPro" id="IPR050291">
    <property type="entry name" value="CDF_Transporter"/>
</dbReference>
<accession>A0A0D7WW01</accession>
<dbReference type="GO" id="GO:0008324">
    <property type="term" value="F:monoatomic cation transmembrane transporter activity"/>
    <property type="evidence" value="ECO:0007669"/>
    <property type="project" value="InterPro"/>
</dbReference>
<reference evidence="10 11" key="1">
    <citation type="submission" date="2014-11" db="EMBL/GenBank/DDBJ databases">
        <title>Draft Genome Sequences of Paenibacillus polymyxa NRRL B-30509 and Paenibacillus terrae NRRL B-30644, Strains from a Poultry Environment that Produce Tridecaptin A and Paenicidins.</title>
        <authorList>
            <person name="van Belkum M.J."/>
            <person name="Lohans C.T."/>
            <person name="Vederas J.C."/>
        </authorList>
    </citation>
    <scope>NUCLEOTIDE SEQUENCE [LARGE SCALE GENOMIC DNA]</scope>
    <source>
        <strain evidence="10 11">NRRL B-30644</strain>
    </source>
</reference>
<dbReference type="OrthoDB" id="9806522at2"/>
<comment type="subcellular location">
    <subcellularLocation>
        <location evidence="1">Membrane</location>
        <topology evidence="1">Multi-pass membrane protein</topology>
    </subcellularLocation>
</comment>
<dbReference type="InterPro" id="IPR002524">
    <property type="entry name" value="Cation_efflux"/>
</dbReference>
<dbReference type="SUPFAM" id="SSF160240">
    <property type="entry name" value="Cation efflux protein cytoplasmic domain-like"/>
    <property type="match status" value="1"/>
</dbReference>
<dbReference type="InterPro" id="IPR036837">
    <property type="entry name" value="Cation_efflux_CTD_sf"/>
</dbReference>
<dbReference type="Pfam" id="PF16916">
    <property type="entry name" value="ZT_dimer"/>
    <property type="match status" value="1"/>
</dbReference>